<feature type="compositionally biased region" description="Basic residues" evidence="1">
    <location>
        <begin position="511"/>
        <end position="521"/>
    </location>
</feature>
<evidence type="ECO:0000256" key="2">
    <source>
        <dbReference type="SAM" id="Phobius"/>
    </source>
</evidence>
<keyword evidence="2" id="KW-0812">Transmembrane</keyword>
<feature type="region of interest" description="Disordered" evidence="1">
    <location>
        <begin position="449"/>
        <end position="540"/>
    </location>
</feature>
<dbReference type="GeneID" id="25562637"/>
<evidence type="ECO:0000313" key="5">
    <source>
        <dbReference type="Proteomes" id="UP000054408"/>
    </source>
</evidence>
<proteinExistence type="predicted"/>
<feature type="compositionally biased region" description="Acidic residues" evidence="1">
    <location>
        <begin position="405"/>
        <end position="414"/>
    </location>
</feature>
<evidence type="ECO:0000313" key="4">
    <source>
        <dbReference type="EMBL" id="KNC46559.1"/>
    </source>
</evidence>
<feature type="region of interest" description="Disordered" evidence="1">
    <location>
        <begin position="387"/>
        <end position="417"/>
    </location>
</feature>
<dbReference type="RefSeq" id="XP_013760338.1">
    <property type="nucleotide sequence ID" value="XM_013904884.1"/>
</dbReference>
<keyword evidence="2" id="KW-0472">Membrane</keyword>
<name>A0A0L0D2N4_THETB</name>
<feature type="transmembrane region" description="Helical" evidence="2">
    <location>
        <begin position="43"/>
        <end position="64"/>
    </location>
</feature>
<feature type="compositionally biased region" description="Acidic residues" evidence="1">
    <location>
        <begin position="309"/>
        <end position="321"/>
    </location>
</feature>
<gene>
    <name evidence="4" type="ORF">AMSG_02995</name>
</gene>
<feature type="domain" description="Domain of unknown function at the cortex 1" evidence="3">
    <location>
        <begin position="703"/>
        <end position="898"/>
    </location>
</feature>
<evidence type="ECO:0000256" key="1">
    <source>
        <dbReference type="SAM" id="MobiDB-lite"/>
    </source>
</evidence>
<dbReference type="InterPro" id="IPR013897">
    <property type="entry name" value="Duc1"/>
</dbReference>
<feature type="region of interest" description="Disordered" evidence="1">
    <location>
        <begin position="579"/>
        <end position="660"/>
    </location>
</feature>
<keyword evidence="2" id="KW-1133">Transmembrane helix</keyword>
<evidence type="ECO:0000259" key="3">
    <source>
        <dbReference type="Pfam" id="PF08588"/>
    </source>
</evidence>
<dbReference type="Pfam" id="PF08588">
    <property type="entry name" value="Duc1"/>
    <property type="match status" value="1"/>
</dbReference>
<feature type="compositionally biased region" description="Low complexity" evidence="1">
    <location>
        <begin position="620"/>
        <end position="634"/>
    </location>
</feature>
<keyword evidence="5" id="KW-1185">Reference proteome</keyword>
<protein>
    <recommendedName>
        <fullName evidence="3">Domain of unknown function at the cortex 1 domain-containing protein</fullName>
    </recommendedName>
</protein>
<feature type="region of interest" description="Disordered" evidence="1">
    <location>
        <begin position="284"/>
        <end position="335"/>
    </location>
</feature>
<sequence>MDSPVQQLHLRGVRRRHVGTDGSADILSHGWLVHQVATKFKRIIIFLGVIFTLVGAHLLITSLLSRPPTWLQGELLTFTQSLLILSVVSFLIVLVCAMKYHQRTQERFASLLEEQQRADARLQSARRVTTGSAAAAQAGDGVELEARLDSGRKPATTSLLPPGMRGAAHYYDQAYEVTMVGDEYVFYDGSTEYVLDLQPVIPAAKAKAMKGPPPLVDTRRARSSSIASMAGFRKEDTPGDRVKSPLSPHSCVRVPIGITELEHDLNETKRLVFMHILAHSRDSACATATPGRRARAASVASFKGKEESDSSDPEDAIEEGPSDATGVSGDSGPIDDSLVHMMESWLLDDLKTWQRRAAKLQASRSQTGEVDSGVQFCAYPDDELYSDECESTGRGGSGGSTGNADGDDDNDADNGDLVVNTSFRSARSGEWPLNASSPAFLTPQVAIEADDANGDGGDHITPLPGRPPRRIGAQSRSGRGRKDSMYYDAEPSLTGARLTPHGSSGSSLTVRSRRRRKHRRRNEQDDEKRQSHNFNDTLSDWGESWTGDEFHSIDDLLASAGATPAHPDEVAFANNFVAAEPDSESTDESASRGAGEQVGRSRAQARARKPAQTTPPARTSASLPSVASSALSSGSGDGWFGKSSVSSEPRSDAGESVASASGAASPVADASAEIQAVALENIPPLWHGPLRVTLLGVCDMALNTPVPFENEHFKGTIMLRLRNAIDADPDDPYFEGKSRVFAIEVDGSFKNNVNGNDVLYGAAFEAPIVFPRGFSLAVRCASAVDPGLRIEWKTDTPSFLSPLLCSMNEIHGPGMPDELSVEQRRKYFKTEANRAAFEFKTDASYSFRIYGNVMDWAQFNAKLGPFKVNALGYLNKQPITLQASSPSTGAVYFGLRFYHKGLDPTAWPDYAP</sequence>
<dbReference type="PANTHER" id="PTHR34826">
    <property type="entry name" value="UPF0590 PROTEIN C409.17C"/>
    <property type="match status" value="1"/>
</dbReference>
<organism evidence="4 5">
    <name type="scientific">Thecamonas trahens ATCC 50062</name>
    <dbReference type="NCBI Taxonomy" id="461836"/>
    <lineage>
        <taxon>Eukaryota</taxon>
        <taxon>Apusozoa</taxon>
        <taxon>Apusomonadida</taxon>
        <taxon>Apusomonadidae</taxon>
        <taxon>Thecamonas</taxon>
    </lineage>
</organism>
<dbReference type="AlphaFoldDB" id="A0A0L0D2N4"/>
<feature type="transmembrane region" description="Helical" evidence="2">
    <location>
        <begin position="76"/>
        <end position="97"/>
    </location>
</feature>
<dbReference type="STRING" id="461836.A0A0L0D2N4"/>
<dbReference type="PANTHER" id="PTHR34826:SF2">
    <property type="entry name" value="UPF0590 PROTEIN C409.17C"/>
    <property type="match status" value="1"/>
</dbReference>
<dbReference type="EMBL" id="GL349443">
    <property type="protein sequence ID" value="KNC46559.1"/>
    <property type="molecule type" value="Genomic_DNA"/>
</dbReference>
<dbReference type="Proteomes" id="UP000054408">
    <property type="component" value="Unassembled WGS sequence"/>
</dbReference>
<dbReference type="OrthoDB" id="2119945at2759"/>
<reference evidence="4 5" key="1">
    <citation type="submission" date="2010-05" db="EMBL/GenBank/DDBJ databases">
        <title>The Genome Sequence of Thecamonas trahens ATCC 50062.</title>
        <authorList>
            <consortium name="The Broad Institute Genome Sequencing Platform"/>
            <person name="Russ C."/>
            <person name="Cuomo C."/>
            <person name="Shea T."/>
            <person name="Young S.K."/>
            <person name="Zeng Q."/>
            <person name="Koehrsen M."/>
            <person name="Haas B."/>
            <person name="Borodovsky M."/>
            <person name="Guigo R."/>
            <person name="Alvarado L."/>
            <person name="Berlin A."/>
            <person name="Bochicchio J."/>
            <person name="Borenstein D."/>
            <person name="Chapman S."/>
            <person name="Chen Z."/>
            <person name="Freedman E."/>
            <person name="Gellesch M."/>
            <person name="Goldberg J."/>
            <person name="Griggs A."/>
            <person name="Gujja S."/>
            <person name="Heilman E."/>
            <person name="Heiman D."/>
            <person name="Hepburn T."/>
            <person name="Howarth C."/>
            <person name="Jen D."/>
            <person name="Larson L."/>
            <person name="Mehta T."/>
            <person name="Park D."/>
            <person name="Pearson M."/>
            <person name="Roberts A."/>
            <person name="Saif S."/>
            <person name="Shenoy N."/>
            <person name="Sisk P."/>
            <person name="Stolte C."/>
            <person name="Sykes S."/>
            <person name="Thomson T."/>
            <person name="Walk T."/>
            <person name="White J."/>
            <person name="Yandava C."/>
            <person name="Burger G."/>
            <person name="Gray M.W."/>
            <person name="Holland P.W.H."/>
            <person name="King N."/>
            <person name="Lang F.B.F."/>
            <person name="Roger A.J."/>
            <person name="Ruiz-Trillo I."/>
            <person name="Lander E."/>
            <person name="Nusbaum C."/>
        </authorList>
    </citation>
    <scope>NUCLEOTIDE SEQUENCE [LARGE SCALE GENOMIC DNA]</scope>
    <source>
        <strain evidence="4 5">ATCC 50062</strain>
    </source>
</reference>
<accession>A0A0L0D2N4</accession>